<dbReference type="EMBL" id="JAYDYW010000011">
    <property type="protein sequence ID" value="MEE1675114.1"/>
    <property type="molecule type" value="Genomic_DNA"/>
</dbReference>
<keyword evidence="1 3" id="KW-0560">Oxidoreductase</keyword>
<name>A0ABU7G7F7_9ALTE</name>
<evidence type="ECO:0000259" key="4">
    <source>
        <dbReference type="Pfam" id="PF00171"/>
    </source>
</evidence>
<accession>A0ABU7G7F7</accession>
<dbReference type="InterPro" id="IPR029510">
    <property type="entry name" value="Ald_DH_CS_GLU"/>
</dbReference>
<comment type="similarity">
    <text evidence="3">Belongs to the aldehyde dehydrogenase family.</text>
</comment>
<evidence type="ECO:0000256" key="2">
    <source>
        <dbReference type="PROSITE-ProRule" id="PRU10007"/>
    </source>
</evidence>
<dbReference type="PROSITE" id="PS00687">
    <property type="entry name" value="ALDEHYDE_DEHYDR_GLU"/>
    <property type="match status" value="1"/>
</dbReference>
<dbReference type="Gene3D" id="3.40.605.10">
    <property type="entry name" value="Aldehyde Dehydrogenase, Chain A, domain 1"/>
    <property type="match status" value="1"/>
</dbReference>
<evidence type="ECO:0000313" key="6">
    <source>
        <dbReference type="Proteomes" id="UP001310248"/>
    </source>
</evidence>
<evidence type="ECO:0000313" key="5">
    <source>
        <dbReference type="EMBL" id="MEE1675114.1"/>
    </source>
</evidence>
<organism evidence="5 6">
    <name type="scientific">Agarivorans aestuarii</name>
    <dbReference type="NCBI Taxonomy" id="1563703"/>
    <lineage>
        <taxon>Bacteria</taxon>
        <taxon>Pseudomonadati</taxon>
        <taxon>Pseudomonadota</taxon>
        <taxon>Gammaproteobacteria</taxon>
        <taxon>Alteromonadales</taxon>
        <taxon>Alteromonadaceae</taxon>
        <taxon>Agarivorans</taxon>
    </lineage>
</organism>
<dbReference type="InterPro" id="IPR016160">
    <property type="entry name" value="Ald_DH_CS_CYS"/>
</dbReference>
<dbReference type="SUPFAM" id="SSF53720">
    <property type="entry name" value="ALDH-like"/>
    <property type="match status" value="1"/>
</dbReference>
<dbReference type="PANTHER" id="PTHR11699">
    <property type="entry name" value="ALDEHYDE DEHYDROGENASE-RELATED"/>
    <property type="match status" value="1"/>
</dbReference>
<sequence length="505" mass="53633">MDSSGGNMAQHDLAYWQQQAGELTFPTKAFINGAFVDAQSGQTFSCINPATGQVLAEVAECDAADVELAVTAARAAYQSGVWSNLPPAERKQVLQAFAQLVDQHQSQLALLESLDMGKPIGDALSYDAPATARCIAWNGEAIDKVYDEVAPVTSDALALVTREALGVVAAIVPWNFPLVMASWKIGPALATGNSVILKPSEKSPLSALYLAQLAKQAGIPDGVFNVLPGYGHTAGQALALHMDVDCITFTGSTAVGKKLVEFSGQSNLKRAFMECGGKSPNLVCADVADLDKAAGTALAAIFYNQGEVCTAGSRLIVHRSVHKALVDKMLALVDDWQPGNPLDPNTSMGAMVDEVQMQRVLAFIDQAKAQGAKLLCGGEQALQGSGGYFLKPTIFDDVDAKLDIVKQEIFGPVLVIQVFDELEQGIALANDTEYGLAAGVWTSDINTAVRTSRALRAGTVFVNNWDGGDMTMPFGGFKQSGNGRDKSLHALEKYTELKSTWIDLT</sequence>
<dbReference type="Gene3D" id="3.40.309.10">
    <property type="entry name" value="Aldehyde Dehydrogenase, Chain A, domain 2"/>
    <property type="match status" value="1"/>
</dbReference>
<evidence type="ECO:0000256" key="1">
    <source>
        <dbReference type="ARBA" id="ARBA00023002"/>
    </source>
</evidence>
<dbReference type="InterPro" id="IPR016161">
    <property type="entry name" value="Ald_DH/histidinol_DH"/>
</dbReference>
<reference evidence="6" key="1">
    <citation type="submission" date="2023-07" db="EMBL/GenBank/DDBJ databases">
        <title>Draft genome sequence of Agarivorans aestuarii strain ZMCS4, a CAZymes producing bacteria isolated from the marine brown algae Clodostephus spongiosus.</title>
        <authorList>
            <person name="Lorente B."/>
            <person name="Cabral C."/>
            <person name="Frias J."/>
            <person name="Faria J."/>
            <person name="Toubarro D."/>
        </authorList>
    </citation>
    <scope>NUCLEOTIDE SEQUENCE [LARGE SCALE GENOMIC DNA]</scope>
    <source>
        <strain evidence="6">ZMCS4</strain>
    </source>
</reference>
<feature type="active site" evidence="2">
    <location>
        <position position="274"/>
    </location>
</feature>
<protein>
    <submittedName>
        <fullName evidence="5">Aldehyde dehydrogenase</fullName>
    </submittedName>
</protein>
<dbReference type="CDD" id="cd07112">
    <property type="entry name" value="ALDH_GABALDH-PuuC"/>
    <property type="match status" value="1"/>
</dbReference>
<comment type="caution">
    <text evidence="5">The sequence shown here is derived from an EMBL/GenBank/DDBJ whole genome shotgun (WGS) entry which is preliminary data.</text>
</comment>
<dbReference type="PROSITE" id="PS00070">
    <property type="entry name" value="ALDEHYDE_DEHYDR_CYS"/>
    <property type="match status" value="1"/>
</dbReference>
<feature type="domain" description="Aldehyde dehydrogenase" evidence="4">
    <location>
        <begin position="35"/>
        <end position="499"/>
    </location>
</feature>
<dbReference type="RefSeq" id="WP_329776085.1">
    <property type="nucleotide sequence ID" value="NZ_JAYDYW010000011.1"/>
</dbReference>
<proteinExistence type="inferred from homology"/>
<dbReference type="InterPro" id="IPR016162">
    <property type="entry name" value="Ald_DH_N"/>
</dbReference>
<gene>
    <name evidence="5" type="ORF">SNR37_000436</name>
</gene>
<keyword evidence="6" id="KW-1185">Reference proteome</keyword>
<dbReference type="InterPro" id="IPR016163">
    <property type="entry name" value="Ald_DH_C"/>
</dbReference>
<dbReference type="Pfam" id="PF00171">
    <property type="entry name" value="Aldedh"/>
    <property type="match status" value="1"/>
</dbReference>
<evidence type="ECO:0000256" key="3">
    <source>
        <dbReference type="RuleBase" id="RU003345"/>
    </source>
</evidence>
<dbReference type="Proteomes" id="UP001310248">
    <property type="component" value="Unassembled WGS sequence"/>
</dbReference>
<dbReference type="InterPro" id="IPR015590">
    <property type="entry name" value="Aldehyde_DH_dom"/>
</dbReference>